<feature type="compositionally biased region" description="Basic residues" evidence="6">
    <location>
        <begin position="25"/>
        <end position="43"/>
    </location>
</feature>
<feature type="domain" description="C3H1-type" evidence="7">
    <location>
        <begin position="255"/>
        <end position="283"/>
    </location>
</feature>
<evidence type="ECO:0000256" key="1">
    <source>
        <dbReference type="ARBA" id="ARBA00022723"/>
    </source>
</evidence>
<sequence>MSALAAGGGAAADGAPEATAAPTRREKRRERKKERRRRARRQAAARARAAVEAEAPAVDPEEERRLLEIQEAEAAAESERALRAFEDAERRWLEAAAARAAEKAAAAAAEEEIIAIMDEEGRGFDEMEALALASLFWRRTRQPNSKTDTRQHLGLRKQPKDGQGNQSEEDSEWEYVEDGPAEIIWKGNEIIVKKKKVKVPKGSKEKLQIQEEDRPTSNPLPPQSVALAAHRREPSLSAQEVLDKVAQETPNFGTEQDKAHCPFHLKTGACRFGLRCSRVHFYPDKSITLLMKNMYNGPGLALEQDEGLEVC</sequence>
<keyword evidence="1 5" id="KW-0479">Metal-binding</keyword>
<dbReference type="Pfam" id="PF00642">
    <property type="entry name" value="zf-CCCH"/>
    <property type="match status" value="1"/>
</dbReference>
<organism evidence="8">
    <name type="scientific">Zea mays</name>
    <name type="common">Maize</name>
    <dbReference type="NCBI Taxonomy" id="4577"/>
    <lineage>
        <taxon>Eukaryota</taxon>
        <taxon>Viridiplantae</taxon>
        <taxon>Streptophyta</taxon>
        <taxon>Embryophyta</taxon>
        <taxon>Tracheophyta</taxon>
        <taxon>Spermatophyta</taxon>
        <taxon>Magnoliopsida</taxon>
        <taxon>Liliopsida</taxon>
        <taxon>Poales</taxon>
        <taxon>Poaceae</taxon>
        <taxon>PACMAD clade</taxon>
        <taxon>Panicoideae</taxon>
        <taxon>Andropogonodae</taxon>
        <taxon>Andropogoneae</taxon>
        <taxon>Tripsacinae</taxon>
        <taxon>Zea</taxon>
    </lineage>
</organism>
<dbReference type="PANTHER" id="PTHR12620">
    <property type="entry name" value="U2 SNRNP AUXILIARY FACTOR, SMALL SUBUNIT"/>
    <property type="match status" value="1"/>
</dbReference>
<dbReference type="PROSITE" id="PS50103">
    <property type="entry name" value="ZF_C3H1"/>
    <property type="match status" value="1"/>
</dbReference>
<feature type="region of interest" description="Disordered" evidence="6">
    <location>
        <begin position="202"/>
        <end position="223"/>
    </location>
</feature>
<proteinExistence type="evidence at transcript level"/>
<evidence type="ECO:0000313" key="8">
    <source>
        <dbReference type="EMBL" id="AEV45824.1"/>
    </source>
</evidence>
<dbReference type="GO" id="GO:0089701">
    <property type="term" value="C:U2AF complex"/>
    <property type="evidence" value="ECO:0007669"/>
    <property type="project" value="InterPro"/>
</dbReference>
<dbReference type="GO" id="GO:0008270">
    <property type="term" value="F:zinc ion binding"/>
    <property type="evidence" value="ECO:0007669"/>
    <property type="project" value="UniProtKB-KW"/>
</dbReference>
<feature type="region of interest" description="Disordered" evidence="6">
    <location>
        <begin position="1"/>
        <end position="64"/>
    </location>
</feature>
<dbReference type="GO" id="GO:0003723">
    <property type="term" value="F:RNA binding"/>
    <property type="evidence" value="ECO:0007669"/>
    <property type="project" value="InterPro"/>
</dbReference>
<dbReference type="PRINTS" id="PR01848">
    <property type="entry name" value="U2AUXFACTOR"/>
</dbReference>
<name>G9J115_MAIZE</name>
<keyword evidence="4 5" id="KW-0862">Zinc</keyword>
<keyword evidence="2" id="KW-0677">Repeat</keyword>
<feature type="compositionally biased region" description="Low complexity" evidence="6">
    <location>
        <begin position="44"/>
        <end position="58"/>
    </location>
</feature>
<dbReference type="AlphaFoldDB" id="G9J115"/>
<dbReference type="GO" id="GO:0000398">
    <property type="term" value="P:mRNA splicing, via spliceosome"/>
    <property type="evidence" value="ECO:0007669"/>
    <property type="project" value="InterPro"/>
</dbReference>
<evidence type="ECO:0000256" key="3">
    <source>
        <dbReference type="ARBA" id="ARBA00022771"/>
    </source>
</evidence>
<reference evidence="8" key="1">
    <citation type="journal article" date="2011" name="Plant Cell">
        <title>Maize rough endosperm3 encodes an RNA splicing factor required for endosperm cell differentiation and has a nonautonomous effect on embryo development.</title>
        <authorList>
            <person name="Fouquet R."/>
            <person name="Martin F."/>
            <person name="Fajardo D.S."/>
            <person name="Gault C.M."/>
            <person name="Gomez E."/>
            <person name="Tseung C.W."/>
            <person name="Policht T."/>
            <person name="Hueros G."/>
            <person name="Settles A.M."/>
        </authorList>
    </citation>
    <scope>NUCLEOTIDE SEQUENCE</scope>
    <source>
        <tissue evidence="8">Kernel</tissue>
    </source>
</reference>
<dbReference type="InterPro" id="IPR000571">
    <property type="entry name" value="Znf_CCCH"/>
</dbReference>
<feature type="region of interest" description="Disordered" evidence="6">
    <location>
        <begin position="143"/>
        <end position="175"/>
    </location>
</feature>
<evidence type="ECO:0000256" key="6">
    <source>
        <dbReference type="SAM" id="MobiDB-lite"/>
    </source>
</evidence>
<evidence type="ECO:0000259" key="7">
    <source>
        <dbReference type="PROSITE" id="PS50103"/>
    </source>
</evidence>
<evidence type="ECO:0000256" key="2">
    <source>
        <dbReference type="ARBA" id="ARBA00022737"/>
    </source>
</evidence>
<evidence type="ECO:0000256" key="5">
    <source>
        <dbReference type="PROSITE-ProRule" id="PRU00723"/>
    </source>
</evidence>
<accession>G9J115</accession>
<evidence type="ECO:0000256" key="4">
    <source>
        <dbReference type="ARBA" id="ARBA00022833"/>
    </source>
</evidence>
<protein>
    <submittedName>
        <fullName evidence="8">Rough endosperm 3-umu1 gamma isoform</fullName>
    </submittedName>
</protein>
<dbReference type="InterPro" id="IPR009145">
    <property type="entry name" value="U2AF_small"/>
</dbReference>
<feature type="compositionally biased region" description="Basic and acidic residues" evidence="6">
    <location>
        <begin position="202"/>
        <end position="215"/>
    </location>
</feature>
<dbReference type="EMBL" id="JN791418">
    <property type="protein sequence ID" value="AEV45824.1"/>
    <property type="molecule type" value="mRNA"/>
</dbReference>
<feature type="compositionally biased region" description="Gly residues" evidence="6">
    <location>
        <begin position="1"/>
        <end position="11"/>
    </location>
</feature>
<feature type="zinc finger region" description="C3H1-type" evidence="5">
    <location>
        <begin position="255"/>
        <end position="283"/>
    </location>
</feature>
<gene>
    <name evidence="8" type="primary">Rgh3</name>
</gene>
<feature type="compositionally biased region" description="Low complexity" evidence="6">
    <location>
        <begin position="12"/>
        <end position="22"/>
    </location>
</feature>
<keyword evidence="3 5" id="KW-0863">Zinc-finger</keyword>